<proteinExistence type="predicted"/>
<feature type="domain" description="CUB" evidence="4">
    <location>
        <begin position="59"/>
        <end position="191"/>
    </location>
</feature>
<keyword evidence="2" id="KW-1015">Disulfide bond</keyword>
<evidence type="ECO:0000313" key="6">
    <source>
        <dbReference type="WBParaSite" id="BXY_1335000.1"/>
    </source>
</evidence>
<evidence type="ECO:0000256" key="1">
    <source>
        <dbReference type="ARBA" id="ARBA00022737"/>
    </source>
</evidence>
<dbReference type="Pfam" id="PF00431">
    <property type="entry name" value="CUB"/>
    <property type="match status" value="2"/>
</dbReference>
<dbReference type="Gene3D" id="2.60.120.290">
    <property type="entry name" value="Spermadhesin, CUB domain"/>
    <property type="match status" value="2"/>
</dbReference>
<feature type="domain" description="CUB" evidence="4">
    <location>
        <begin position="1"/>
        <end position="58"/>
    </location>
</feature>
<dbReference type="Proteomes" id="UP000095284">
    <property type="component" value="Unplaced"/>
</dbReference>
<evidence type="ECO:0000259" key="4">
    <source>
        <dbReference type="PROSITE" id="PS01180"/>
    </source>
</evidence>
<dbReference type="SUPFAM" id="SSF49854">
    <property type="entry name" value="Spermadhesin, CUB domain"/>
    <property type="match status" value="2"/>
</dbReference>
<evidence type="ECO:0000256" key="3">
    <source>
        <dbReference type="PROSITE-ProRule" id="PRU00059"/>
    </source>
</evidence>
<dbReference type="eggNOG" id="KOG4586">
    <property type="taxonomic scope" value="Eukaryota"/>
</dbReference>
<sequence length="197" mass="22168">NSHPPDQPLECVYKIRVPNTLHVAIFIEQFELAAPNQCEQNYVEIYSGQAARKPLKRFCGIIATHTYTGQSVVFLRIFVASKAHADNSKLKNSHPPDQPLECVYKIRVPNTLHVAIFIEQFELAAPNQCEQNYVEIYSGQAARKPLKRFCGIIATHTYTGQSVVFLRIFVASKAHADNSKLKVFFSAYSACKYGIFG</sequence>
<dbReference type="AlphaFoldDB" id="A0A1I7SJX2"/>
<dbReference type="SMART" id="SM00042">
    <property type="entry name" value="CUB"/>
    <property type="match status" value="1"/>
</dbReference>
<evidence type="ECO:0000256" key="2">
    <source>
        <dbReference type="ARBA" id="ARBA00023157"/>
    </source>
</evidence>
<dbReference type="PANTHER" id="PTHR24251">
    <property type="entry name" value="OVOCHYMASE-RELATED"/>
    <property type="match status" value="1"/>
</dbReference>
<organism evidence="5 6">
    <name type="scientific">Bursaphelenchus xylophilus</name>
    <name type="common">Pinewood nematode worm</name>
    <name type="synonym">Aphelenchoides xylophilus</name>
    <dbReference type="NCBI Taxonomy" id="6326"/>
    <lineage>
        <taxon>Eukaryota</taxon>
        <taxon>Metazoa</taxon>
        <taxon>Ecdysozoa</taxon>
        <taxon>Nematoda</taxon>
        <taxon>Chromadorea</taxon>
        <taxon>Rhabditida</taxon>
        <taxon>Tylenchina</taxon>
        <taxon>Tylenchomorpha</taxon>
        <taxon>Aphelenchoidea</taxon>
        <taxon>Aphelenchoididae</taxon>
        <taxon>Bursaphelenchus</taxon>
    </lineage>
</organism>
<comment type="caution">
    <text evidence="3">Lacks conserved residue(s) required for the propagation of feature annotation.</text>
</comment>
<keyword evidence="1" id="KW-0677">Repeat</keyword>
<dbReference type="WBParaSite" id="BXY_1335000.1">
    <property type="protein sequence ID" value="BXY_1335000.1"/>
    <property type="gene ID" value="BXY_1335000"/>
</dbReference>
<dbReference type="PANTHER" id="PTHR24251:SF28">
    <property type="entry name" value="NEUROPILIN AND TOLLOID-LIKE, ISOFORM B"/>
    <property type="match status" value="1"/>
</dbReference>
<dbReference type="InterPro" id="IPR035914">
    <property type="entry name" value="Sperma_CUB_dom_sf"/>
</dbReference>
<accession>A0A1I7SJX2</accession>
<dbReference type="PROSITE" id="PS01180">
    <property type="entry name" value="CUB"/>
    <property type="match status" value="2"/>
</dbReference>
<dbReference type="InterPro" id="IPR000859">
    <property type="entry name" value="CUB_dom"/>
</dbReference>
<reference evidence="6" key="1">
    <citation type="submission" date="2016-11" db="UniProtKB">
        <authorList>
            <consortium name="WormBaseParasite"/>
        </authorList>
    </citation>
    <scope>IDENTIFICATION</scope>
</reference>
<protein>
    <submittedName>
        <fullName evidence="6">CUB domain-containing protein</fullName>
    </submittedName>
</protein>
<name>A0A1I7SJX2_BURXY</name>
<evidence type="ECO:0000313" key="5">
    <source>
        <dbReference type="Proteomes" id="UP000095284"/>
    </source>
</evidence>
<dbReference type="CDD" id="cd00041">
    <property type="entry name" value="CUB"/>
    <property type="match status" value="2"/>
</dbReference>